<dbReference type="GO" id="GO:0004659">
    <property type="term" value="F:prenyltransferase activity"/>
    <property type="evidence" value="ECO:0007669"/>
    <property type="project" value="InterPro"/>
</dbReference>
<evidence type="ECO:0000256" key="5">
    <source>
        <dbReference type="ARBA" id="ARBA00022842"/>
    </source>
</evidence>
<proteinExistence type="inferred from homology"/>
<dbReference type="RefSeq" id="WP_150068660.1">
    <property type="nucleotide sequence ID" value="NZ_VWPH01000010.1"/>
</dbReference>
<name>A0A5M7BTM8_SACHI</name>
<protein>
    <submittedName>
        <fullName evidence="7">Polyprenyl synthetase family protein</fullName>
    </submittedName>
</protein>
<comment type="caution">
    <text evidence="7">The sequence shown here is derived from an EMBL/GenBank/DDBJ whole genome shotgun (WGS) entry which is preliminary data.</text>
</comment>
<dbReference type="InterPro" id="IPR000092">
    <property type="entry name" value="Polyprenyl_synt"/>
</dbReference>
<dbReference type="SMR" id="A0A5M7BTM8"/>
<dbReference type="AlphaFoldDB" id="A0A5M7BTM8"/>
<dbReference type="SFLD" id="SFLDS00005">
    <property type="entry name" value="Isoprenoid_Synthase_Type_I"/>
    <property type="match status" value="1"/>
</dbReference>
<dbReference type="GO" id="GO:0046872">
    <property type="term" value="F:metal ion binding"/>
    <property type="evidence" value="ECO:0007669"/>
    <property type="project" value="UniProtKB-KW"/>
</dbReference>
<accession>A0A5M7BTM8</accession>
<evidence type="ECO:0000256" key="6">
    <source>
        <dbReference type="RuleBase" id="RU004466"/>
    </source>
</evidence>
<dbReference type="PROSITE" id="PS00723">
    <property type="entry name" value="POLYPRENYL_SYNTHASE_1"/>
    <property type="match status" value="1"/>
</dbReference>
<evidence type="ECO:0000256" key="1">
    <source>
        <dbReference type="ARBA" id="ARBA00001946"/>
    </source>
</evidence>
<evidence type="ECO:0000256" key="4">
    <source>
        <dbReference type="ARBA" id="ARBA00022723"/>
    </source>
</evidence>
<reference evidence="7 8" key="1">
    <citation type="submission" date="2019-09" db="EMBL/GenBank/DDBJ databases">
        <title>Draft genome sequence of the thermophilic Saccharopolyspora hirsuta VKM Ac-666T.</title>
        <authorList>
            <person name="Lobastova T.G."/>
            <person name="Fokina V."/>
            <person name="Bragin E.Y."/>
            <person name="Shtratnikova V.Y."/>
            <person name="Starodumova I.P."/>
            <person name="Tarlachkov S.V."/>
            <person name="Donova M.V."/>
        </authorList>
    </citation>
    <scope>NUCLEOTIDE SEQUENCE [LARGE SCALE GENOMIC DNA]</scope>
    <source>
        <strain evidence="7 8">VKM Ac-666</strain>
    </source>
</reference>
<dbReference type="InterPro" id="IPR008949">
    <property type="entry name" value="Isoprenoid_synthase_dom_sf"/>
</dbReference>
<keyword evidence="5" id="KW-0460">Magnesium</keyword>
<dbReference type="PANTHER" id="PTHR12001:SF85">
    <property type="entry name" value="SHORT CHAIN ISOPRENYL DIPHOSPHATE SYNTHASE"/>
    <property type="match status" value="1"/>
</dbReference>
<dbReference type="GO" id="GO:0008299">
    <property type="term" value="P:isoprenoid biosynthetic process"/>
    <property type="evidence" value="ECO:0007669"/>
    <property type="project" value="InterPro"/>
</dbReference>
<dbReference type="Gene3D" id="1.10.600.10">
    <property type="entry name" value="Farnesyl Diphosphate Synthase"/>
    <property type="match status" value="1"/>
</dbReference>
<dbReference type="OrthoDB" id="4497239at2"/>
<evidence type="ECO:0000256" key="3">
    <source>
        <dbReference type="ARBA" id="ARBA00022679"/>
    </source>
</evidence>
<dbReference type="SFLD" id="SFLDG01017">
    <property type="entry name" value="Polyprenyl_Transferase_Like"/>
    <property type="match status" value="1"/>
</dbReference>
<evidence type="ECO:0000313" key="7">
    <source>
        <dbReference type="EMBL" id="KAA5830561.1"/>
    </source>
</evidence>
<comment type="similarity">
    <text evidence="2 6">Belongs to the FPP/GGPP synthase family.</text>
</comment>
<evidence type="ECO:0000313" key="8">
    <source>
        <dbReference type="Proteomes" id="UP000323946"/>
    </source>
</evidence>
<keyword evidence="4" id="KW-0479">Metal-binding</keyword>
<dbReference type="EMBL" id="VWPH01000010">
    <property type="protein sequence ID" value="KAA5830561.1"/>
    <property type="molecule type" value="Genomic_DNA"/>
</dbReference>
<keyword evidence="8" id="KW-1185">Reference proteome</keyword>
<gene>
    <name evidence="7" type="ORF">F1721_22115</name>
</gene>
<dbReference type="PANTHER" id="PTHR12001">
    <property type="entry name" value="GERANYLGERANYL PYROPHOSPHATE SYNTHASE"/>
    <property type="match status" value="1"/>
</dbReference>
<dbReference type="Pfam" id="PF00348">
    <property type="entry name" value="polyprenyl_synt"/>
    <property type="match status" value="1"/>
</dbReference>
<evidence type="ECO:0000256" key="2">
    <source>
        <dbReference type="ARBA" id="ARBA00006706"/>
    </source>
</evidence>
<dbReference type="PROSITE" id="PS00444">
    <property type="entry name" value="POLYPRENYL_SYNTHASE_2"/>
    <property type="match status" value="1"/>
</dbReference>
<dbReference type="SUPFAM" id="SSF48576">
    <property type="entry name" value="Terpenoid synthases"/>
    <property type="match status" value="1"/>
</dbReference>
<dbReference type="CDD" id="cd00685">
    <property type="entry name" value="Trans_IPPS_HT"/>
    <property type="match status" value="1"/>
</dbReference>
<dbReference type="Proteomes" id="UP000323946">
    <property type="component" value="Unassembled WGS sequence"/>
</dbReference>
<organism evidence="7 8">
    <name type="scientific">Saccharopolyspora hirsuta</name>
    <dbReference type="NCBI Taxonomy" id="1837"/>
    <lineage>
        <taxon>Bacteria</taxon>
        <taxon>Bacillati</taxon>
        <taxon>Actinomycetota</taxon>
        <taxon>Actinomycetes</taxon>
        <taxon>Pseudonocardiales</taxon>
        <taxon>Pseudonocardiaceae</taxon>
        <taxon>Saccharopolyspora</taxon>
    </lineage>
</organism>
<dbReference type="InterPro" id="IPR033749">
    <property type="entry name" value="Polyprenyl_synt_CS"/>
</dbReference>
<sequence length="352" mass="38169">MGMVDLDEIRGEVDSALAGFFDPATLAGGIEPHSDDMIEVIEGFVLTGGKRIRPVLCVLGWLAADPEPRCRAPLIDLAAGLEMFHAAILIHDDVMDRSATRRGRPTVHRVMADLRAGTEQDGEWYGTCAAIVLGDLALAWADKLTCRRLTADQLGRVLPQIAQMRHEVTVGQYLDLQSAGGRSADADLAEMIIRYKTAYYTVYRPLSIGAAAGNASREVTRVLHHYGMPVGKAFQLRDDLLGVFGDPLVTGKPVTDDAREGKHTALITHALTAASPPQAMKLAQLWGKPDITEAEVDTVREILTATGTVRTVEHLITDHHRAALAALDTPHLPTEVADALRTIADQAVERDR</sequence>
<keyword evidence="3 6" id="KW-0808">Transferase</keyword>
<comment type="cofactor">
    <cofactor evidence="1">
        <name>Mg(2+)</name>
        <dbReference type="ChEBI" id="CHEBI:18420"/>
    </cofactor>
</comment>